<protein>
    <submittedName>
        <fullName evidence="1">Uncharacterized protein</fullName>
    </submittedName>
</protein>
<evidence type="ECO:0000313" key="2">
    <source>
        <dbReference type="Proteomes" id="UP000705379"/>
    </source>
</evidence>
<evidence type="ECO:0000313" key="1">
    <source>
        <dbReference type="EMBL" id="MBS8262804.1"/>
    </source>
</evidence>
<dbReference type="Proteomes" id="UP000705379">
    <property type="component" value="Unassembled WGS sequence"/>
</dbReference>
<accession>A0A944CHK1</accession>
<organism evidence="1 2">
    <name type="scientific">Roseibium polysiphoniae</name>
    <dbReference type="NCBI Taxonomy" id="2571221"/>
    <lineage>
        <taxon>Bacteria</taxon>
        <taxon>Pseudomonadati</taxon>
        <taxon>Pseudomonadota</taxon>
        <taxon>Alphaproteobacteria</taxon>
        <taxon>Hyphomicrobiales</taxon>
        <taxon>Stappiaceae</taxon>
        <taxon>Roseibium</taxon>
    </lineage>
</organism>
<dbReference type="EMBL" id="QTKU01000010">
    <property type="protein sequence ID" value="MBS8262804.1"/>
    <property type="molecule type" value="Genomic_DNA"/>
</dbReference>
<gene>
    <name evidence="1" type="ORF">DYI23_21485</name>
</gene>
<proteinExistence type="predicted"/>
<sequence length="341" mass="38485">MILDYLRSAHDHALGRPKTAFPTRYHYIEVLREDLARRNIGISRLGQHCLVLTDRTTNRELIVAVRYTTDRDLRLLAGRKQKRGSRIAFLIDDDYWAMLEDDKLRPDYRARLDLFLNGYFNQLNPLLDAVVAPSQQILARLPNLPGINMQPAHLSPSGDLSHFVNPDRIKMVFLGTSTHGTDFKKVAPGVDAALKANPRLHLTTLLGKRGEDLIPSGPQVTHMGDIFFPRFQRWLSAQRFHIGLAPYEPNPVNDGRSNLKFHQHALVGAAGLYTRTTPFLECVEEGRNGLILEHEPEAWEKGVEQLTEALPKCQDIASNTIEKCLSIGSPEEAVGGWQMLF</sequence>
<reference evidence="1" key="2">
    <citation type="journal article" date="2021" name="Microorganisms">
        <title>Bacterial Dimethylsulfoniopropionate Biosynthesis in the East China Sea.</title>
        <authorList>
            <person name="Liu J."/>
            <person name="Zhang Y."/>
            <person name="Liu J."/>
            <person name="Zhong H."/>
            <person name="Williams B.T."/>
            <person name="Zheng Y."/>
            <person name="Curson A.R.J."/>
            <person name="Sun C."/>
            <person name="Sun H."/>
            <person name="Song D."/>
            <person name="Wagner Mackenzie B."/>
            <person name="Bermejo Martinez A."/>
            <person name="Todd J.D."/>
            <person name="Zhang X.H."/>
        </authorList>
    </citation>
    <scope>NUCLEOTIDE SEQUENCE</scope>
    <source>
        <strain evidence="1">AESS21</strain>
    </source>
</reference>
<dbReference type="AlphaFoldDB" id="A0A944CHK1"/>
<name>A0A944CHK1_9HYPH</name>
<dbReference type="RefSeq" id="WP_213218133.1">
    <property type="nucleotide sequence ID" value="NZ_QTKU01000010.1"/>
</dbReference>
<comment type="caution">
    <text evidence="1">The sequence shown here is derived from an EMBL/GenBank/DDBJ whole genome shotgun (WGS) entry which is preliminary data.</text>
</comment>
<reference evidence="1" key="1">
    <citation type="submission" date="2018-08" db="EMBL/GenBank/DDBJ databases">
        <authorList>
            <person name="Jin W."/>
            <person name="Wang H."/>
            <person name="Yang Y."/>
            <person name="Li M."/>
            <person name="Liu J."/>
        </authorList>
    </citation>
    <scope>NUCLEOTIDE SEQUENCE</scope>
    <source>
        <strain evidence="1">AESS21</strain>
    </source>
</reference>